<dbReference type="InterPro" id="IPR038102">
    <property type="entry name" value="EYA_dom_sf"/>
</dbReference>
<proteinExistence type="inferred from homology"/>
<comment type="cofactor">
    <cofactor evidence="7">
        <name>Mg(2+)</name>
        <dbReference type="ChEBI" id="CHEBI:18420"/>
    </cofactor>
    <text evidence="7">Binds 1 Mg(2+) ion per subunit.</text>
</comment>
<dbReference type="SUPFAM" id="SSF56784">
    <property type="entry name" value="HAD-like"/>
    <property type="match status" value="1"/>
</dbReference>
<sequence length="396" mass="40123">MDVSQTGAVDLVVVWDLDETLIVFNSLLSGAYARAAAAAHGRGPADGAAAASAAAKVALADESGADGAVAEAVAESSLPREAAALGQRLADFVFDFCDNHMDFRALDTVDPMSFAELWAEASVAIAQAEADADSPAAGGDNNAGRAGAGRRGVATRATLERIATVYAGGAEGLTEVVGAEGRRALAEALAEVERLTGGWVSAARRLLAGVSAAAEAADASSAGPGPGVMAEAGAPPALVFRGVRHVLVSAGHLVATLGKLLLWGLDPHFDIRDVYSASGRTKLDAFRALRSRFGPSAAFVAVGDGAEEERAATVMGWGFVRVALTEAAGAAAVAARSRLVSRAGPAVTTAVAAAEVVAEEPGAAEAEGERPWRMPRPVAAIRAEEVLAAAREAYFD</sequence>
<keyword evidence="3" id="KW-0378">Hydrolase</keyword>
<comment type="catalytic activity">
    <reaction evidence="6">
        <text>O-phospho-L-tyrosyl-[protein] + H2O = L-tyrosyl-[protein] + phosphate</text>
        <dbReference type="Rhea" id="RHEA:10684"/>
        <dbReference type="Rhea" id="RHEA-COMP:10136"/>
        <dbReference type="Rhea" id="RHEA-COMP:20101"/>
        <dbReference type="ChEBI" id="CHEBI:15377"/>
        <dbReference type="ChEBI" id="CHEBI:43474"/>
        <dbReference type="ChEBI" id="CHEBI:46858"/>
        <dbReference type="ChEBI" id="CHEBI:61978"/>
        <dbReference type="EC" id="3.1.3.48"/>
    </reaction>
</comment>
<keyword evidence="4 7" id="KW-0460">Magnesium</keyword>
<evidence type="ECO:0000256" key="7">
    <source>
        <dbReference type="PIRSR" id="PIRSR628472-2"/>
    </source>
</evidence>
<dbReference type="PANTHER" id="PTHR10190:SF16">
    <property type="entry name" value="DEVELOPMENTAL PROTEIN EYES ABSENT"/>
    <property type="match status" value="1"/>
</dbReference>
<dbReference type="EC" id="3.1.3.48" evidence="2"/>
<keyword evidence="9" id="KW-1185">Reference proteome</keyword>
<feature type="binding site" evidence="7">
    <location>
        <position position="304"/>
    </location>
    <ligand>
        <name>Mg(2+)</name>
        <dbReference type="ChEBI" id="CHEBI:18420"/>
    </ligand>
</feature>
<keyword evidence="5" id="KW-0904">Protein phosphatase</keyword>
<comment type="similarity">
    <text evidence="1">Belongs to the HAD-like hydrolase superfamily. EYA family.</text>
</comment>
<accession>A0A150GJG2</accession>
<reference evidence="9" key="1">
    <citation type="journal article" date="2016" name="Nat. Commun.">
        <title>The Gonium pectorale genome demonstrates co-option of cell cycle regulation during the evolution of multicellularity.</title>
        <authorList>
            <person name="Hanschen E.R."/>
            <person name="Marriage T.N."/>
            <person name="Ferris P.J."/>
            <person name="Hamaji T."/>
            <person name="Toyoda A."/>
            <person name="Fujiyama A."/>
            <person name="Neme R."/>
            <person name="Noguchi H."/>
            <person name="Minakuchi Y."/>
            <person name="Suzuki M."/>
            <person name="Kawai-Toyooka H."/>
            <person name="Smith D.R."/>
            <person name="Sparks H."/>
            <person name="Anderson J."/>
            <person name="Bakaric R."/>
            <person name="Luria V."/>
            <person name="Karger A."/>
            <person name="Kirschner M.W."/>
            <person name="Durand P.M."/>
            <person name="Michod R.E."/>
            <person name="Nozaki H."/>
            <person name="Olson B.J."/>
        </authorList>
    </citation>
    <scope>NUCLEOTIDE SEQUENCE [LARGE SCALE GENOMIC DNA]</scope>
    <source>
        <strain evidence="9">NIES-2863</strain>
    </source>
</reference>
<dbReference type="Proteomes" id="UP000075714">
    <property type="component" value="Unassembled WGS sequence"/>
</dbReference>
<keyword evidence="7" id="KW-0479">Metal-binding</keyword>
<dbReference type="EMBL" id="LSYV01000019">
    <property type="protein sequence ID" value="KXZ49943.1"/>
    <property type="molecule type" value="Genomic_DNA"/>
</dbReference>
<protein>
    <recommendedName>
        <fullName evidence="2">protein-tyrosine-phosphatase</fullName>
        <ecNumber evidence="2">3.1.3.48</ecNumber>
    </recommendedName>
</protein>
<evidence type="ECO:0000256" key="3">
    <source>
        <dbReference type="ARBA" id="ARBA00022801"/>
    </source>
</evidence>
<dbReference type="GO" id="GO:0045739">
    <property type="term" value="P:positive regulation of DNA repair"/>
    <property type="evidence" value="ECO:0007669"/>
    <property type="project" value="TreeGrafter"/>
</dbReference>
<dbReference type="GO" id="GO:0046872">
    <property type="term" value="F:metal ion binding"/>
    <property type="evidence" value="ECO:0007669"/>
    <property type="project" value="UniProtKB-KW"/>
</dbReference>
<organism evidence="8 9">
    <name type="scientific">Gonium pectorale</name>
    <name type="common">Green alga</name>
    <dbReference type="NCBI Taxonomy" id="33097"/>
    <lineage>
        <taxon>Eukaryota</taxon>
        <taxon>Viridiplantae</taxon>
        <taxon>Chlorophyta</taxon>
        <taxon>core chlorophytes</taxon>
        <taxon>Chlorophyceae</taxon>
        <taxon>CS clade</taxon>
        <taxon>Chlamydomonadales</taxon>
        <taxon>Volvocaceae</taxon>
        <taxon>Gonium</taxon>
    </lineage>
</organism>
<dbReference type="Gene3D" id="3.40.50.12350">
    <property type="match status" value="2"/>
</dbReference>
<dbReference type="InterPro" id="IPR036412">
    <property type="entry name" value="HAD-like_sf"/>
</dbReference>
<evidence type="ECO:0000256" key="6">
    <source>
        <dbReference type="ARBA" id="ARBA00051722"/>
    </source>
</evidence>
<dbReference type="AlphaFoldDB" id="A0A150GJG2"/>
<evidence type="ECO:0000313" key="8">
    <source>
        <dbReference type="EMBL" id="KXZ49943.1"/>
    </source>
</evidence>
<comment type="caution">
    <text evidence="8">The sequence shown here is derived from an EMBL/GenBank/DDBJ whole genome shotgun (WGS) entry which is preliminary data.</text>
</comment>
<dbReference type="GO" id="GO:0030154">
    <property type="term" value="P:cell differentiation"/>
    <property type="evidence" value="ECO:0007669"/>
    <property type="project" value="TreeGrafter"/>
</dbReference>
<dbReference type="InterPro" id="IPR028472">
    <property type="entry name" value="EYA"/>
</dbReference>
<dbReference type="OrthoDB" id="167668at2759"/>
<dbReference type="GO" id="GO:0005634">
    <property type="term" value="C:nucleus"/>
    <property type="evidence" value="ECO:0007669"/>
    <property type="project" value="TreeGrafter"/>
</dbReference>
<dbReference type="STRING" id="33097.A0A150GJG2"/>
<dbReference type="GO" id="GO:0004725">
    <property type="term" value="F:protein tyrosine phosphatase activity"/>
    <property type="evidence" value="ECO:0007669"/>
    <property type="project" value="UniProtKB-EC"/>
</dbReference>
<evidence type="ECO:0000256" key="5">
    <source>
        <dbReference type="ARBA" id="ARBA00022912"/>
    </source>
</evidence>
<evidence type="ECO:0000256" key="2">
    <source>
        <dbReference type="ARBA" id="ARBA00013064"/>
    </source>
</evidence>
<evidence type="ECO:0000256" key="4">
    <source>
        <dbReference type="ARBA" id="ARBA00022842"/>
    </source>
</evidence>
<dbReference type="PANTHER" id="PTHR10190">
    <property type="entry name" value="EYES ABSENT"/>
    <property type="match status" value="1"/>
</dbReference>
<evidence type="ECO:0000313" key="9">
    <source>
        <dbReference type="Proteomes" id="UP000075714"/>
    </source>
</evidence>
<evidence type="ECO:0000256" key="1">
    <source>
        <dbReference type="ARBA" id="ARBA00010501"/>
    </source>
</evidence>
<name>A0A150GJG2_GONPE</name>
<gene>
    <name evidence="8" type="ORF">GPECTOR_18g101</name>
</gene>